<keyword evidence="2" id="KW-0436">Ligase</keyword>
<protein>
    <submittedName>
        <fullName evidence="5">AMP-binding protein</fullName>
    </submittedName>
</protein>
<evidence type="ECO:0000256" key="1">
    <source>
        <dbReference type="ARBA" id="ARBA00006432"/>
    </source>
</evidence>
<evidence type="ECO:0000259" key="3">
    <source>
        <dbReference type="Pfam" id="PF00501"/>
    </source>
</evidence>
<dbReference type="PROSITE" id="PS00455">
    <property type="entry name" value="AMP_BINDING"/>
    <property type="match status" value="1"/>
</dbReference>
<feature type="domain" description="AMP-binding enzyme C-terminal" evidence="4">
    <location>
        <begin position="452"/>
        <end position="529"/>
    </location>
</feature>
<dbReference type="EMBL" id="CP045810">
    <property type="protein sequence ID" value="QHN41195.1"/>
    <property type="molecule type" value="Genomic_DNA"/>
</dbReference>
<dbReference type="InterPro" id="IPR025110">
    <property type="entry name" value="AMP-bd_C"/>
</dbReference>
<dbReference type="Pfam" id="PF13193">
    <property type="entry name" value="AMP-binding_C"/>
    <property type="match status" value="1"/>
</dbReference>
<evidence type="ECO:0000313" key="5">
    <source>
        <dbReference type="EMBL" id="QHN41195.1"/>
    </source>
</evidence>
<dbReference type="InterPro" id="IPR000873">
    <property type="entry name" value="AMP-dep_synth/lig_dom"/>
</dbReference>
<dbReference type="GO" id="GO:0006631">
    <property type="term" value="P:fatty acid metabolic process"/>
    <property type="evidence" value="ECO:0007669"/>
    <property type="project" value="TreeGrafter"/>
</dbReference>
<dbReference type="InterPro" id="IPR042099">
    <property type="entry name" value="ANL_N_sf"/>
</dbReference>
<dbReference type="Pfam" id="PF00501">
    <property type="entry name" value="AMP-binding"/>
    <property type="match status" value="1"/>
</dbReference>
<dbReference type="InterPro" id="IPR045851">
    <property type="entry name" value="AMP-bd_C_sf"/>
</dbReference>
<dbReference type="AlphaFoldDB" id="A0A857LRG6"/>
<dbReference type="InterPro" id="IPR020845">
    <property type="entry name" value="AMP-binding_CS"/>
</dbReference>
<dbReference type="PANTHER" id="PTHR43201">
    <property type="entry name" value="ACYL-COA SYNTHETASE"/>
    <property type="match status" value="1"/>
</dbReference>
<name>A0A857LRG6_9ACTN</name>
<dbReference type="RefSeq" id="WP_005190079.1">
    <property type="nucleotide sequence ID" value="NZ_CP045804.1"/>
</dbReference>
<sequence length="553" mass="59840">MEWTVGTVIDAIADTIPDRLMTICGDRRSTYREASERTTALAKFLVSEGFGIHTERADLQPWECGQDRVALIMHNDLYPDAFIACSKARVVPVNVNYHYTPAEIRELLDYVAPRGVIGHRSLLAKLGDALPDTVELIVSIPDETHDQAPAGPIDGAVEFDDALTQGRSWDGTLPEATPDDVVMMCTGGTTGRPKGVLWRQGDQYVVSMNGGVHEHVDEIHQKVQYAGAPWFAVSPLMHAAGLLTAFAGILNGQTAVLYDRTKFDPHRVLATIEREKIGLMTMVGDAYAVGLIDGIRGGEYDVSTLFSVASGGAPLNVEHQKTLRELLPGVILVNGYGSTETGNVAFGASENDETTTIVGFTPHADTRIASEDLTGFLEPGADEDGWVVRQGRMPLGYFSDPEATNKTFLTVDGVRVVQSGDRGRISQDGKLLLRGRDSLVINTGGEKVFAEEVEEVLRTFEHIDDVLVVGRPSERWGSEVVAVASGDDELVASVESGELQRYCRDKLAGYKVPKEVVVVDAVRRLGNGKGDYRWARAAASPSGVPAPPRDTVA</sequence>
<dbReference type="Gene3D" id="3.30.300.30">
    <property type="match status" value="1"/>
</dbReference>
<dbReference type="SUPFAM" id="SSF56801">
    <property type="entry name" value="Acetyl-CoA synthetase-like"/>
    <property type="match status" value="1"/>
</dbReference>
<gene>
    <name evidence="5" type="ORF">GII30_20300</name>
</gene>
<proteinExistence type="inferred from homology"/>
<dbReference type="GO" id="GO:0031956">
    <property type="term" value="F:medium-chain fatty acid-CoA ligase activity"/>
    <property type="evidence" value="ECO:0007669"/>
    <property type="project" value="TreeGrafter"/>
</dbReference>
<comment type="similarity">
    <text evidence="1">Belongs to the ATP-dependent AMP-binding enzyme family.</text>
</comment>
<organism evidence="5">
    <name type="scientific">Gordonia amarae</name>
    <dbReference type="NCBI Taxonomy" id="36821"/>
    <lineage>
        <taxon>Bacteria</taxon>
        <taxon>Bacillati</taxon>
        <taxon>Actinomycetota</taxon>
        <taxon>Actinomycetes</taxon>
        <taxon>Mycobacteriales</taxon>
        <taxon>Gordoniaceae</taxon>
        <taxon>Gordonia</taxon>
    </lineage>
</organism>
<evidence type="ECO:0000259" key="4">
    <source>
        <dbReference type="Pfam" id="PF13193"/>
    </source>
</evidence>
<feature type="domain" description="AMP-dependent synthetase/ligase" evidence="3">
    <location>
        <begin position="13"/>
        <end position="380"/>
    </location>
</feature>
<dbReference type="Gene3D" id="3.40.50.12780">
    <property type="entry name" value="N-terminal domain of ligase-like"/>
    <property type="match status" value="1"/>
</dbReference>
<dbReference type="PANTHER" id="PTHR43201:SF5">
    <property type="entry name" value="MEDIUM-CHAIN ACYL-COA LIGASE ACSF2, MITOCHONDRIAL"/>
    <property type="match status" value="1"/>
</dbReference>
<reference evidence="5" key="1">
    <citation type="journal article" date="2021" name="Nat. Microbiol.">
        <title>Cocultivation of an ultrasmall environmental parasitic bacterium with lytic ability against bacteria associated with wastewater foams.</title>
        <authorList>
            <person name="Batinovic S."/>
            <person name="Rose J.J.A."/>
            <person name="Ratcliffe J."/>
            <person name="Seviour R.J."/>
            <person name="Petrovski S."/>
        </authorList>
    </citation>
    <scope>NUCLEOTIDE SEQUENCE</scope>
    <source>
        <strain evidence="5">CON44</strain>
    </source>
</reference>
<accession>A0A857LRG6</accession>
<dbReference type="NCBIfam" id="NF005863">
    <property type="entry name" value="PRK07798.1"/>
    <property type="match status" value="1"/>
</dbReference>
<evidence type="ECO:0000256" key="2">
    <source>
        <dbReference type="ARBA" id="ARBA00022598"/>
    </source>
</evidence>